<evidence type="ECO:0000256" key="2">
    <source>
        <dbReference type="SAM" id="MobiDB-lite"/>
    </source>
</evidence>
<gene>
    <name evidence="3" type="ORF">OLC1_LOCUS23687</name>
</gene>
<keyword evidence="4" id="KW-1185">Reference proteome</keyword>
<evidence type="ECO:0000313" key="3">
    <source>
        <dbReference type="EMBL" id="CAI9117660.1"/>
    </source>
</evidence>
<protein>
    <submittedName>
        <fullName evidence="3">OLC1v1019100C1</fullName>
    </submittedName>
</protein>
<organism evidence="3 4">
    <name type="scientific">Oldenlandia corymbosa var. corymbosa</name>
    <dbReference type="NCBI Taxonomy" id="529605"/>
    <lineage>
        <taxon>Eukaryota</taxon>
        <taxon>Viridiplantae</taxon>
        <taxon>Streptophyta</taxon>
        <taxon>Embryophyta</taxon>
        <taxon>Tracheophyta</taxon>
        <taxon>Spermatophyta</taxon>
        <taxon>Magnoliopsida</taxon>
        <taxon>eudicotyledons</taxon>
        <taxon>Gunneridae</taxon>
        <taxon>Pentapetalae</taxon>
        <taxon>asterids</taxon>
        <taxon>lamiids</taxon>
        <taxon>Gentianales</taxon>
        <taxon>Rubiaceae</taxon>
        <taxon>Rubioideae</taxon>
        <taxon>Spermacoceae</taxon>
        <taxon>Hedyotis-Oldenlandia complex</taxon>
        <taxon>Oldenlandia</taxon>
    </lineage>
</organism>
<evidence type="ECO:0000313" key="4">
    <source>
        <dbReference type="Proteomes" id="UP001161247"/>
    </source>
</evidence>
<dbReference type="Proteomes" id="UP001161247">
    <property type="component" value="Chromosome 9"/>
</dbReference>
<feature type="coiled-coil region" evidence="1">
    <location>
        <begin position="302"/>
        <end position="344"/>
    </location>
</feature>
<feature type="compositionally biased region" description="Basic and acidic residues" evidence="2">
    <location>
        <begin position="35"/>
        <end position="45"/>
    </location>
</feature>
<dbReference type="AlphaFoldDB" id="A0AAV1ED85"/>
<name>A0AAV1ED85_OLDCO</name>
<evidence type="ECO:0000256" key="1">
    <source>
        <dbReference type="SAM" id="Coils"/>
    </source>
</evidence>
<accession>A0AAV1ED85</accession>
<sequence length="452" mass="50183">MGKCSAFDDSDEEEPSPEKNLIEAAPLTDTRATVKPKEKIREEGSRKRAVQAIGSFVTVCANLEWQVASARKKAFNEANKVKDAEARVQALTEEKGARKALLKVGAAKKKKEDIRPILDKYADRAMKGRTSAVRLRCKARRHFRDMDFALLPVIEQMSQVCPTITSPEDILNIPGSPSFVFKMSKGVQTSQGPDEVEQPKDKEAQTPPKEGNSSSQSNGGTSTDSNTSNGDKGKKTTSPPTDPPEGNSQGVPPTPGKWETSGIPWTDMQLPDPYLDTKSYPIYAAVGRALTEPPVDRGRGRLSGLEDQLKEALSAIKASNLDEARRAVVKLKGENDRLDRLRRDTEAYWEDHMKNSMQLEMLANEHLWTFEAKIRKNKKDNGLPKPDPKDFIPRNYYESVSVHLRKAYTLVAVKWDRASDKIESLRAYIGQLRAALEGAVSFIVESGKIMIS</sequence>
<feature type="region of interest" description="Disordered" evidence="2">
    <location>
        <begin position="186"/>
        <end position="265"/>
    </location>
</feature>
<proteinExistence type="predicted"/>
<feature type="compositionally biased region" description="Low complexity" evidence="2">
    <location>
        <begin position="211"/>
        <end position="230"/>
    </location>
</feature>
<keyword evidence="1" id="KW-0175">Coiled coil</keyword>
<dbReference type="EMBL" id="OX459126">
    <property type="protein sequence ID" value="CAI9117660.1"/>
    <property type="molecule type" value="Genomic_DNA"/>
</dbReference>
<feature type="region of interest" description="Disordered" evidence="2">
    <location>
        <begin position="1"/>
        <end position="45"/>
    </location>
</feature>
<reference evidence="3" key="1">
    <citation type="submission" date="2023-03" db="EMBL/GenBank/DDBJ databases">
        <authorList>
            <person name="Julca I."/>
        </authorList>
    </citation>
    <scope>NUCLEOTIDE SEQUENCE</scope>
</reference>